<sequence length="107" mass="12399">MVHAPAVVLAHVDLLDGLGRLGRPHRATGAAPRLPGVLVDPRVLGWRPGRMAQQSRRRHGRRDVLETQCFQYPGIACCRHVFPWSNRRRRRPAFSVCRLRRIFFLWL</sequence>
<dbReference type="HOGENOM" id="CLU_2216102_0_0_1"/>
<evidence type="ECO:0000313" key="2">
    <source>
        <dbReference type="Proteomes" id="UP000015241"/>
    </source>
</evidence>
<keyword evidence="2" id="KW-1185">Reference proteome</keyword>
<reference evidence="1 2" key="1">
    <citation type="journal article" date="2012" name="Science">
        <title>The Paleozoic origin of enzymatic lignin decomposition reconstructed from 31 fungal genomes.</title>
        <authorList>
            <person name="Floudas D."/>
            <person name="Binder M."/>
            <person name="Riley R."/>
            <person name="Barry K."/>
            <person name="Blanchette R.A."/>
            <person name="Henrissat B."/>
            <person name="Martinez A.T."/>
            <person name="Otillar R."/>
            <person name="Spatafora J.W."/>
            <person name="Yadav J.S."/>
            <person name="Aerts A."/>
            <person name="Benoit I."/>
            <person name="Boyd A."/>
            <person name="Carlson A."/>
            <person name="Copeland A."/>
            <person name="Coutinho P.M."/>
            <person name="de Vries R.P."/>
            <person name="Ferreira P."/>
            <person name="Findley K."/>
            <person name="Foster B."/>
            <person name="Gaskell J."/>
            <person name="Glotzer D."/>
            <person name="Gorecki P."/>
            <person name="Heitman J."/>
            <person name="Hesse C."/>
            <person name="Hori C."/>
            <person name="Igarashi K."/>
            <person name="Jurgens J.A."/>
            <person name="Kallen N."/>
            <person name="Kersten P."/>
            <person name="Kohler A."/>
            <person name="Kuees U."/>
            <person name="Kumar T.K.A."/>
            <person name="Kuo A."/>
            <person name="LaButti K."/>
            <person name="Larrondo L.F."/>
            <person name="Lindquist E."/>
            <person name="Ling A."/>
            <person name="Lombard V."/>
            <person name="Lucas S."/>
            <person name="Lundell T."/>
            <person name="Martin R."/>
            <person name="McLaughlin D.J."/>
            <person name="Morgenstern I."/>
            <person name="Morin E."/>
            <person name="Murat C."/>
            <person name="Nagy L.G."/>
            <person name="Nolan M."/>
            <person name="Ohm R.A."/>
            <person name="Patyshakuliyeva A."/>
            <person name="Rokas A."/>
            <person name="Ruiz-Duenas F.J."/>
            <person name="Sabat G."/>
            <person name="Salamov A."/>
            <person name="Samejima M."/>
            <person name="Schmutz J."/>
            <person name="Slot J.C."/>
            <person name="St John F."/>
            <person name="Stenlid J."/>
            <person name="Sun H."/>
            <person name="Sun S."/>
            <person name="Syed K."/>
            <person name="Tsang A."/>
            <person name="Wiebenga A."/>
            <person name="Young D."/>
            <person name="Pisabarro A."/>
            <person name="Eastwood D.C."/>
            <person name="Martin F."/>
            <person name="Cullen D."/>
            <person name="Grigoriev I.V."/>
            <person name="Hibbett D.S."/>
        </authorList>
    </citation>
    <scope>NUCLEOTIDE SEQUENCE</scope>
    <source>
        <strain evidence="2">FP-58527</strain>
    </source>
</reference>
<dbReference type="EMBL" id="KE504173">
    <property type="protein sequence ID" value="EPS97722.1"/>
    <property type="molecule type" value="Genomic_DNA"/>
</dbReference>
<evidence type="ECO:0000313" key="1">
    <source>
        <dbReference type="EMBL" id="EPS97722.1"/>
    </source>
</evidence>
<dbReference type="AlphaFoldDB" id="S8DYV7"/>
<name>S8DYV7_FOMSC</name>
<protein>
    <submittedName>
        <fullName evidence="1">Uncharacterized protein</fullName>
    </submittedName>
</protein>
<proteinExistence type="predicted"/>
<dbReference type="Proteomes" id="UP000015241">
    <property type="component" value="Unassembled WGS sequence"/>
</dbReference>
<feature type="non-terminal residue" evidence="1">
    <location>
        <position position="107"/>
    </location>
</feature>
<organism evidence="1 2">
    <name type="scientific">Fomitopsis schrenkii</name>
    <name type="common">Brown rot fungus</name>
    <dbReference type="NCBI Taxonomy" id="2126942"/>
    <lineage>
        <taxon>Eukaryota</taxon>
        <taxon>Fungi</taxon>
        <taxon>Dikarya</taxon>
        <taxon>Basidiomycota</taxon>
        <taxon>Agaricomycotina</taxon>
        <taxon>Agaricomycetes</taxon>
        <taxon>Polyporales</taxon>
        <taxon>Fomitopsis</taxon>
    </lineage>
</organism>
<accession>S8DYV7</accession>
<dbReference type="InParanoid" id="S8DYV7"/>
<gene>
    <name evidence="1" type="ORF">FOMPIDRAFT_94365</name>
</gene>